<proteinExistence type="predicted"/>
<evidence type="ECO:0000256" key="1">
    <source>
        <dbReference type="SAM" id="Coils"/>
    </source>
</evidence>
<dbReference type="EMBL" id="CADCWL010000035">
    <property type="protein sequence ID" value="CAA9550879.1"/>
    <property type="molecule type" value="Genomic_DNA"/>
</dbReference>
<evidence type="ECO:0000313" key="2">
    <source>
        <dbReference type="EMBL" id="CAA9550879.1"/>
    </source>
</evidence>
<accession>A0A6J4UHG3</accession>
<dbReference type="AlphaFoldDB" id="A0A6J4UHG3"/>
<reference evidence="2" key="1">
    <citation type="submission" date="2020-02" db="EMBL/GenBank/DDBJ databases">
        <authorList>
            <person name="Meier V. D."/>
        </authorList>
    </citation>
    <scope>NUCLEOTIDE SEQUENCE</scope>
    <source>
        <strain evidence="2">AVDCRST_MAG19</strain>
    </source>
</reference>
<organism evidence="2">
    <name type="scientific">uncultured Thermomicrobiales bacterium</name>
    <dbReference type="NCBI Taxonomy" id="1645740"/>
    <lineage>
        <taxon>Bacteria</taxon>
        <taxon>Pseudomonadati</taxon>
        <taxon>Thermomicrobiota</taxon>
        <taxon>Thermomicrobia</taxon>
        <taxon>Thermomicrobiales</taxon>
        <taxon>environmental samples</taxon>
    </lineage>
</organism>
<feature type="coiled-coil region" evidence="1">
    <location>
        <begin position="43"/>
        <end position="70"/>
    </location>
</feature>
<keyword evidence="1" id="KW-0175">Coiled coil</keyword>
<protein>
    <submittedName>
        <fullName evidence="2">Uncharacterized protein</fullName>
    </submittedName>
</protein>
<name>A0A6J4UHG3_9BACT</name>
<gene>
    <name evidence="2" type="ORF">AVDCRST_MAG19-802</name>
</gene>
<sequence>MSGYTIASREDDPVHTVRTIARIAQMLIELRDEYVERPRPDILRQIDQRLDDLLAQRGELNHRMANARAEE</sequence>